<dbReference type="PANTHER" id="PTHR42847">
    <property type="entry name" value="ALKANESULFONATE MONOOXYGENASE"/>
    <property type="match status" value="1"/>
</dbReference>
<evidence type="ECO:0000256" key="1">
    <source>
        <dbReference type="ARBA" id="ARBA00022630"/>
    </source>
</evidence>
<sequence length="310" mass="33187">MTLRLGLGLPQMPQYDPRRDVRDVARAAEEIGFDSVWGFERTLVPNEPLEGLYGIPGQPWPDFYRHCADPLVTLTLAAAVTDRVRLGSSVLVSGLHAPFPLARMLATLDAASGGRVLAGLGTGWSQDEYRAAGVTAYADRGAQLDELLDVCAAVWGPDPVAYRGRWTEIAPASVGPKPTRPVPVYLAGSNGRALERVARRADGWLPGHLTGTQLAPLLGRLRAAAERHGRDAGELDVVLRVGIDLTGAPLPQDGRRPYTGSHEQVLADLAGAADAGAREVLLDFQVHCRDGKELTDRAADLYGRIRAAGL</sequence>
<dbReference type="InterPro" id="IPR050172">
    <property type="entry name" value="SsuD_RutA_monooxygenase"/>
</dbReference>
<dbReference type="InterPro" id="IPR036661">
    <property type="entry name" value="Luciferase-like_sf"/>
</dbReference>
<dbReference type="Gene3D" id="3.20.20.30">
    <property type="entry name" value="Luciferase-like domain"/>
    <property type="match status" value="1"/>
</dbReference>
<comment type="caution">
    <text evidence="6">The sequence shown here is derived from an EMBL/GenBank/DDBJ whole genome shotgun (WGS) entry which is preliminary data.</text>
</comment>
<dbReference type="Proteomes" id="UP000236047">
    <property type="component" value="Unassembled WGS sequence"/>
</dbReference>
<dbReference type="EMBL" id="LJSN01000002">
    <property type="protein sequence ID" value="PNE41341.1"/>
    <property type="molecule type" value="Genomic_DNA"/>
</dbReference>
<keyword evidence="3" id="KW-0560">Oxidoreductase</keyword>
<dbReference type="PANTHER" id="PTHR42847:SF4">
    <property type="entry name" value="ALKANESULFONATE MONOOXYGENASE-RELATED"/>
    <property type="match status" value="1"/>
</dbReference>
<accession>A0A2N8PK19</accession>
<evidence type="ECO:0000256" key="4">
    <source>
        <dbReference type="ARBA" id="ARBA00023033"/>
    </source>
</evidence>
<dbReference type="RefSeq" id="WP_102923645.1">
    <property type="nucleotide sequence ID" value="NZ_LJSN01000002.1"/>
</dbReference>
<evidence type="ECO:0000313" key="7">
    <source>
        <dbReference type="Proteomes" id="UP000236047"/>
    </source>
</evidence>
<dbReference type="GO" id="GO:0008726">
    <property type="term" value="F:alkanesulfonate monooxygenase activity"/>
    <property type="evidence" value="ECO:0007669"/>
    <property type="project" value="TreeGrafter"/>
</dbReference>
<proteinExistence type="predicted"/>
<keyword evidence="7" id="KW-1185">Reference proteome</keyword>
<keyword evidence="2" id="KW-0288">FMN</keyword>
<name>A0A2N8PK19_STRNR</name>
<gene>
    <name evidence="6" type="ORF">AOB60_11725</name>
</gene>
<dbReference type="GO" id="GO:0046306">
    <property type="term" value="P:alkanesulfonate catabolic process"/>
    <property type="evidence" value="ECO:0007669"/>
    <property type="project" value="TreeGrafter"/>
</dbReference>
<keyword evidence="4 6" id="KW-0503">Monooxygenase</keyword>
<protein>
    <submittedName>
        <fullName evidence="6">Monooxygenase</fullName>
    </submittedName>
</protein>
<dbReference type="InterPro" id="IPR011251">
    <property type="entry name" value="Luciferase-like_dom"/>
</dbReference>
<dbReference type="InterPro" id="IPR019921">
    <property type="entry name" value="Lucif-like_OxRdtase_Rv2161c"/>
</dbReference>
<keyword evidence="1" id="KW-0285">Flavoprotein</keyword>
<dbReference type="AlphaFoldDB" id="A0A2N8PK19"/>
<organism evidence="6 7">
    <name type="scientific">Streptomyces noursei</name>
    <name type="common">Streptomyces albulus</name>
    <dbReference type="NCBI Taxonomy" id="1971"/>
    <lineage>
        <taxon>Bacteria</taxon>
        <taxon>Bacillati</taxon>
        <taxon>Actinomycetota</taxon>
        <taxon>Actinomycetes</taxon>
        <taxon>Kitasatosporales</taxon>
        <taxon>Streptomycetaceae</taxon>
        <taxon>Streptomyces</taxon>
    </lineage>
</organism>
<dbReference type="Pfam" id="PF00296">
    <property type="entry name" value="Bac_luciferase"/>
    <property type="match status" value="1"/>
</dbReference>
<evidence type="ECO:0000256" key="2">
    <source>
        <dbReference type="ARBA" id="ARBA00022643"/>
    </source>
</evidence>
<evidence type="ECO:0000313" key="6">
    <source>
        <dbReference type="EMBL" id="PNE41341.1"/>
    </source>
</evidence>
<dbReference type="NCBIfam" id="TIGR03619">
    <property type="entry name" value="F420_Rv2161c"/>
    <property type="match status" value="1"/>
</dbReference>
<evidence type="ECO:0000259" key="5">
    <source>
        <dbReference type="Pfam" id="PF00296"/>
    </source>
</evidence>
<evidence type="ECO:0000256" key="3">
    <source>
        <dbReference type="ARBA" id="ARBA00023002"/>
    </source>
</evidence>
<feature type="domain" description="Luciferase-like" evidence="5">
    <location>
        <begin position="16"/>
        <end position="241"/>
    </location>
</feature>
<dbReference type="SUPFAM" id="SSF51679">
    <property type="entry name" value="Bacterial luciferase-like"/>
    <property type="match status" value="1"/>
</dbReference>
<reference evidence="7" key="1">
    <citation type="submission" date="2015-09" db="EMBL/GenBank/DDBJ databases">
        <authorList>
            <person name="Graham D.E."/>
            <person name="Mahan K.M."/>
            <person name="Klingeman D.M."/>
            <person name="Fida T."/>
            <person name="Giannone R.J."/>
            <person name="Hettich R.L."/>
            <person name="Parry R.J."/>
            <person name="Spain J.C."/>
        </authorList>
    </citation>
    <scope>NUCLEOTIDE SEQUENCE [LARGE SCALE GENOMIC DNA]</scope>
    <source>
        <strain evidence="7">JCM 4701</strain>
    </source>
</reference>